<evidence type="ECO:0000313" key="2">
    <source>
        <dbReference type="Proteomes" id="UP000646053"/>
    </source>
</evidence>
<accession>A0A8J7Z1E0</accession>
<protein>
    <submittedName>
        <fullName evidence="1">Uncharacterized protein</fullName>
    </submittedName>
</protein>
<dbReference type="Proteomes" id="UP000646053">
    <property type="component" value="Unassembled WGS sequence"/>
</dbReference>
<comment type="caution">
    <text evidence="1">The sequence shown here is derived from an EMBL/GenBank/DDBJ whole genome shotgun (WGS) entry which is preliminary data.</text>
</comment>
<name>A0A8J7Z1E0_9CYAN</name>
<organism evidence="1 2">
    <name type="scientific">Myxacorys almedinensis A</name>
    <dbReference type="NCBI Taxonomy" id="2690445"/>
    <lineage>
        <taxon>Bacteria</taxon>
        <taxon>Bacillati</taxon>
        <taxon>Cyanobacteriota</taxon>
        <taxon>Cyanophyceae</taxon>
        <taxon>Leptolyngbyales</taxon>
        <taxon>Leptolyngbyaceae</taxon>
        <taxon>Myxacorys</taxon>
        <taxon>Myxacorys almedinensis</taxon>
    </lineage>
</organism>
<dbReference type="AlphaFoldDB" id="A0A8J7Z1E0"/>
<reference evidence="1" key="1">
    <citation type="submission" date="2019-12" db="EMBL/GenBank/DDBJ databases">
        <title>High-Quality draft genome sequences of three cyanobacteria isolated from the limestone walls of the Old Cathedral of Coimbra.</title>
        <authorList>
            <person name="Tiago I."/>
            <person name="Soares F."/>
            <person name="Portugal A."/>
        </authorList>
    </citation>
    <scope>NUCLEOTIDE SEQUENCE</scope>
    <source>
        <strain evidence="1">A</strain>
    </source>
</reference>
<evidence type="ECO:0000313" key="1">
    <source>
        <dbReference type="EMBL" id="NDJ18537.1"/>
    </source>
</evidence>
<gene>
    <name evidence="1" type="ORF">GS601_14755</name>
</gene>
<dbReference type="RefSeq" id="WP_238393278.1">
    <property type="nucleotide sequence ID" value="NZ_WVIE01000017.1"/>
</dbReference>
<keyword evidence="2" id="KW-1185">Reference proteome</keyword>
<sequence>MSDASVSASSVGGRMRQLQLPLWKVLEEAAQSPETAELDQLWQEVEASIVDLECAGQLQVAGEAISQITAVFAARSQRAFEEILATASQDGPIMSETAFDQYVRQTMQIEFDEYIEPLDTLPRKPIEVSETDSRSIVVEVEPMQLIEALHDVIQVVDPEVAYEQALALAHAEDVSEWGAAIQEWLSQRNQAVPLLRLQRSLKMPLVQVWLALLLNGFAIQQRGEFYDLEQVWVLQSSSPSEKRSLESP</sequence>
<proteinExistence type="predicted"/>
<dbReference type="EMBL" id="WVIE01000017">
    <property type="protein sequence ID" value="NDJ18537.1"/>
    <property type="molecule type" value="Genomic_DNA"/>
</dbReference>